<sequence>FTAYPLLGVRAVAQVPRGDQKARHQALEVPLPGAGVRLVEVIDAEQQVALGCGEAAEVHQVAVAADRRDQPHVRRAGQVVGLQQGVATVEGERRHQHTPVA</sequence>
<dbReference type="EMBL" id="BKCJ011797857">
    <property type="protein sequence ID" value="GFD53734.1"/>
    <property type="molecule type" value="Genomic_DNA"/>
</dbReference>
<organism evidence="1">
    <name type="scientific">Tanacetum cinerariifolium</name>
    <name type="common">Dalmatian daisy</name>
    <name type="synonym">Chrysanthemum cinerariifolium</name>
    <dbReference type="NCBI Taxonomy" id="118510"/>
    <lineage>
        <taxon>Eukaryota</taxon>
        <taxon>Viridiplantae</taxon>
        <taxon>Streptophyta</taxon>
        <taxon>Embryophyta</taxon>
        <taxon>Tracheophyta</taxon>
        <taxon>Spermatophyta</taxon>
        <taxon>Magnoliopsida</taxon>
        <taxon>eudicotyledons</taxon>
        <taxon>Gunneridae</taxon>
        <taxon>Pentapetalae</taxon>
        <taxon>asterids</taxon>
        <taxon>campanulids</taxon>
        <taxon>Asterales</taxon>
        <taxon>Asteraceae</taxon>
        <taxon>Asteroideae</taxon>
        <taxon>Anthemideae</taxon>
        <taxon>Anthemidinae</taxon>
        <taxon>Tanacetum</taxon>
    </lineage>
</organism>
<gene>
    <name evidence="1" type="ORF">Tci_925703</name>
</gene>
<protein>
    <submittedName>
        <fullName evidence="1">Uncharacterized protein</fullName>
    </submittedName>
</protein>
<comment type="caution">
    <text evidence="1">The sequence shown here is derived from an EMBL/GenBank/DDBJ whole genome shotgun (WGS) entry which is preliminary data.</text>
</comment>
<feature type="non-terminal residue" evidence="1">
    <location>
        <position position="1"/>
    </location>
</feature>
<accession>A0A699XAT3</accession>
<dbReference type="AlphaFoldDB" id="A0A699XAT3"/>
<evidence type="ECO:0000313" key="1">
    <source>
        <dbReference type="EMBL" id="GFD53734.1"/>
    </source>
</evidence>
<feature type="non-terminal residue" evidence="1">
    <location>
        <position position="101"/>
    </location>
</feature>
<reference evidence="1" key="1">
    <citation type="journal article" date="2019" name="Sci. Rep.">
        <title>Draft genome of Tanacetum cinerariifolium, the natural source of mosquito coil.</title>
        <authorList>
            <person name="Yamashiro T."/>
            <person name="Shiraishi A."/>
            <person name="Satake H."/>
            <person name="Nakayama K."/>
        </authorList>
    </citation>
    <scope>NUCLEOTIDE SEQUENCE</scope>
</reference>
<proteinExistence type="predicted"/>
<name>A0A699XAT3_TANCI</name>